<reference evidence="6 7" key="1">
    <citation type="submission" date="2012-08" db="EMBL/GenBank/DDBJ databases">
        <title>The Genome Sequence of Barnesiella intestinihominis YIT 11860.</title>
        <authorList>
            <consortium name="The Broad Institute Genome Sequencing Platform"/>
            <person name="Earl A."/>
            <person name="Ward D."/>
            <person name="Feldgarden M."/>
            <person name="Gevers D."/>
            <person name="Morotomi M."/>
            <person name="Walker B."/>
            <person name="Young S.K."/>
            <person name="Zeng Q."/>
            <person name="Gargeya S."/>
            <person name="Fitzgerald M."/>
            <person name="Haas B."/>
            <person name="Abouelleil A."/>
            <person name="Alvarado L."/>
            <person name="Arachchi H.M."/>
            <person name="Berlin A.M."/>
            <person name="Chapman S.B."/>
            <person name="Goldberg J."/>
            <person name="Griggs A."/>
            <person name="Gujja S."/>
            <person name="Hansen M."/>
            <person name="Howarth C."/>
            <person name="Imamovic A."/>
            <person name="Larimer J."/>
            <person name="McCowen C."/>
            <person name="Montmayeur A."/>
            <person name="Murphy C."/>
            <person name="Neiman D."/>
            <person name="Pearson M."/>
            <person name="Priest M."/>
            <person name="Roberts A."/>
            <person name="Saif S."/>
            <person name="Shea T."/>
            <person name="Sisk P."/>
            <person name="Sykes S."/>
            <person name="Wortman J."/>
            <person name="Nusbaum C."/>
            <person name="Birren B."/>
        </authorList>
    </citation>
    <scope>NUCLEOTIDE SEQUENCE [LARGE SCALE GENOMIC DNA]</scope>
    <source>
        <strain evidence="6 7">YIT 11860</strain>
    </source>
</reference>
<dbReference type="HOGENOM" id="CLU_070525_3_1_10"/>
<dbReference type="PANTHER" id="PTHR33867">
    <property type="entry name" value="RIBOSOME MATURATION FACTOR RIMP"/>
    <property type="match status" value="1"/>
</dbReference>
<sequence>MIDKKEIEAFVEEGLTGSDCFVVDVQVKPDNVIVVEIDNEEGVDIDRCVALHRFLESKLDRDVEDYELEVGSAGITSPFKVLGQYKKNIGKEVELLTKNGMKLSGILKSADSEKFVVTITKKVKSETSKRKVEVEEDLAFGYDEVKYTKYLIRFK</sequence>
<dbReference type="EMBL" id="ADLE01000015">
    <property type="protein sequence ID" value="EJZ62971.1"/>
    <property type="molecule type" value="Genomic_DNA"/>
</dbReference>
<dbReference type="Gene3D" id="3.30.300.70">
    <property type="entry name" value="RimP-like superfamily, N-terminal"/>
    <property type="match status" value="1"/>
</dbReference>
<evidence type="ECO:0000259" key="5">
    <source>
        <dbReference type="Pfam" id="PF17384"/>
    </source>
</evidence>
<dbReference type="NCBIfam" id="NF002531">
    <property type="entry name" value="PRK02001.1"/>
    <property type="match status" value="1"/>
</dbReference>
<dbReference type="RefSeq" id="WP_008862715.1">
    <property type="nucleotide sequence ID" value="NZ_CAXSNY010000003.1"/>
</dbReference>
<comment type="caution">
    <text evidence="6">The sequence shown here is derived from an EMBL/GenBank/DDBJ whole genome shotgun (WGS) entry which is preliminary data.</text>
</comment>
<evidence type="ECO:0000313" key="7">
    <source>
        <dbReference type="Proteomes" id="UP000006044"/>
    </source>
</evidence>
<dbReference type="GO" id="GO:0006412">
    <property type="term" value="P:translation"/>
    <property type="evidence" value="ECO:0007669"/>
    <property type="project" value="TreeGrafter"/>
</dbReference>
<dbReference type="eggNOG" id="COG0779">
    <property type="taxonomic scope" value="Bacteria"/>
</dbReference>
<comment type="similarity">
    <text evidence="3">Belongs to the RimP family.</text>
</comment>
<accession>K0WXH1</accession>
<gene>
    <name evidence="3" type="primary">rimP</name>
    <name evidence="6" type="ORF">HMPREF9448_02325</name>
</gene>
<comment type="function">
    <text evidence="3">Required for maturation of 30S ribosomal subunits.</text>
</comment>
<dbReference type="Pfam" id="PF02576">
    <property type="entry name" value="RimP_N"/>
    <property type="match status" value="1"/>
</dbReference>
<dbReference type="OrthoDB" id="9789702at2"/>
<evidence type="ECO:0000313" key="6">
    <source>
        <dbReference type="EMBL" id="EJZ62971.1"/>
    </source>
</evidence>
<dbReference type="GO" id="GO:0000028">
    <property type="term" value="P:ribosomal small subunit assembly"/>
    <property type="evidence" value="ECO:0007669"/>
    <property type="project" value="TreeGrafter"/>
</dbReference>
<comment type="subcellular location">
    <subcellularLocation>
        <location evidence="3">Cytoplasm</location>
    </subcellularLocation>
</comment>
<dbReference type="Pfam" id="PF17384">
    <property type="entry name" value="DUF150_C"/>
    <property type="match status" value="1"/>
</dbReference>
<dbReference type="InterPro" id="IPR035956">
    <property type="entry name" value="RimP_N_sf"/>
</dbReference>
<evidence type="ECO:0000256" key="2">
    <source>
        <dbReference type="ARBA" id="ARBA00022517"/>
    </source>
</evidence>
<proteinExistence type="inferred from homology"/>
<keyword evidence="2 3" id="KW-0690">Ribosome biogenesis</keyword>
<evidence type="ECO:0000256" key="1">
    <source>
        <dbReference type="ARBA" id="ARBA00022490"/>
    </source>
</evidence>
<dbReference type="HAMAP" id="MF_01077">
    <property type="entry name" value="RimP"/>
    <property type="match status" value="1"/>
</dbReference>
<dbReference type="GeneID" id="77849521"/>
<dbReference type="InterPro" id="IPR028989">
    <property type="entry name" value="RimP_N"/>
</dbReference>
<dbReference type="InterPro" id="IPR003728">
    <property type="entry name" value="Ribosome_maturation_RimP"/>
</dbReference>
<evidence type="ECO:0000259" key="4">
    <source>
        <dbReference type="Pfam" id="PF02576"/>
    </source>
</evidence>
<dbReference type="InterPro" id="IPR028998">
    <property type="entry name" value="RimP_C"/>
</dbReference>
<dbReference type="SUPFAM" id="SSF75420">
    <property type="entry name" value="YhbC-like, N-terminal domain"/>
    <property type="match status" value="1"/>
</dbReference>
<organism evidence="6 7">
    <name type="scientific">Barnesiella intestinihominis YIT 11860</name>
    <dbReference type="NCBI Taxonomy" id="742726"/>
    <lineage>
        <taxon>Bacteria</taxon>
        <taxon>Pseudomonadati</taxon>
        <taxon>Bacteroidota</taxon>
        <taxon>Bacteroidia</taxon>
        <taxon>Bacteroidales</taxon>
        <taxon>Barnesiellaceae</taxon>
        <taxon>Barnesiella</taxon>
    </lineage>
</organism>
<dbReference type="Proteomes" id="UP000006044">
    <property type="component" value="Unassembled WGS sequence"/>
</dbReference>
<feature type="domain" description="Ribosome maturation factor RimP N-terminal" evidence="4">
    <location>
        <begin position="15"/>
        <end position="75"/>
    </location>
</feature>
<dbReference type="AlphaFoldDB" id="K0WXH1"/>
<dbReference type="GO" id="GO:0005829">
    <property type="term" value="C:cytosol"/>
    <property type="evidence" value="ECO:0007669"/>
    <property type="project" value="TreeGrafter"/>
</dbReference>
<dbReference type="PANTHER" id="PTHR33867:SF1">
    <property type="entry name" value="RIBOSOME MATURATION FACTOR RIMP"/>
    <property type="match status" value="1"/>
</dbReference>
<name>K0WXH1_9BACT</name>
<dbReference type="STRING" id="742726.HMPREF9448_02325"/>
<dbReference type="PATRIC" id="fig|742726.3.peg.2424"/>
<keyword evidence="7" id="KW-1185">Reference proteome</keyword>
<protein>
    <recommendedName>
        <fullName evidence="3">Ribosome maturation factor RimP</fullName>
    </recommendedName>
</protein>
<evidence type="ECO:0000256" key="3">
    <source>
        <dbReference type="HAMAP-Rule" id="MF_01077"/>
    </source>
</evidence>
<keyword evidence="1 3" id="KW-0963">Cytoplasm</keyword>
<feature type="domain" description="Ribosome maturation factor RimP C-terminal" evidence="5">
    <location>
        <begin position="84"/>
        <end position="127"/>
    </location>
</feature>